<feature type="transmembrane region" description="Helical" evidence="11">
    <location>
        <begin position="23"/>
        <end position="42"/>
    </location>
</feature>
<evidence type="ECO:0000256" key="10">
    <source>
        <dbReference type="SAM" id="MobiDB-lite"/>
    </source>
</evidence>
<dbReference type="AlphaFoldDB" id="A0A3E0H3P8"/>
<comment type="subcellular location">
    <subcellularLocation>
        <location evidence="1">Cell inner membrane</location>
        <topology evidence="1">Single-pass membrane protein</topology>
        <orientation evidence="1">Periplasmic side</orientation>
    </subcellularLocation>
</comment>
<name>A0A3E0H3P8_9GAMM</name>
<dbReference type="OrthoDB" id="9792439at2"/>
<comment type="caution">
    <text evidence="13">The sequence shown here is derived from an EMBL/GenBank/DDBJ whole genome shotgun (WGS) entry which is preliminary data.</text>
</comment>
<dbReference type="NCBIfam" id="TIGR01352">
    <property type="entry name" value="tonB_Cterm"/>
    <property type="match status" value="1"/>
</dbReference>
<dbReference type="GO" id="GO:0031992">
    <property type="term" value="F:energy transducer activity"/>
    <property type="evidence" value="ECO:0007669"/>
    <property type="project" value="TreeGrafter"/>
</dbReference>
<keyword evidence="5" id="KW-0997">Cell inner membrane</keyword>
<evidence type="ECO:0000256" key="6">
    <source>
        <dbReference type="ARBA" id="ARBA00022692"/>
    </source>
</evidence>
<feature type="domain" description="TonB C-terminal" evidence="12">
    <location>
        <begin position="137"/>
        <end position="228"/>
    </location>
</feature>
<proteinExistence type="inferred from homology"/>
<feature type="compositionally biased region" description="Pro residues" evidence="10">
    <location>
        <begin position="70"/>
        <end position="87"/>
    </location>
</feature>
<keyword evidence="6 11" id="KW-0812">Transmembrane</keyword>
<evidence type="ECO:0000313" key="14">
    <source>
        <dbReference type="Proteomes" id="UP000256774"/>
    </source>
</evidence>
<keyword evidence="8 11" id="KW-1133">Transmembrane helix</keyword>
<evidence type="ECO:0000256" key="11">
    <source>
        <dbReference type="SAM" id="Phobius"/>
    </source>
</evidence>
<keyword evidence="14" id="KW-1185">Reference proteome</keyword>
<evidence type="ECO:0000256" key="1">
    <source>
        <dbReference type="ARBA" id="ARBA00004383"/>
    </source>
</evidence>
<dbReference type="Gene3D" id="3.30.1150.10">
    <property type="match status" value="1"/>
</dbReference>
<sequence length="228" mass="24730">MPMIAAAQHPSAFARYWQTPETWVLLLVIALHVVIALVLVSLRSATTAPVLDVLSIRMLQASPPVEAPVKPKPTLPKPVPVKKPPPKPVVKRVVTAKPVAAPKPEPKPLPIEQPAPAIKTPPTPVPDEPALAPAVVPPRFDAAYLNNPTPRYPALSRRNGETGRVLLRVQVGADGLPKTITIAESSQFARLDEAALAAVKRWRFVPARQGDQAITEWVLVPLQFKLTR</sequence>
<keyword evidence="3" id="KW-0813">Transport</keyword>
<feature type="region of interest" description="Disordered" evidence="10">
    <location>
        <begin position="65"/>
        <end position="87"/>
    </location>
</feature>
<dbReference type="InterPro" id="IPR006260">
    <property type="entry name" value="TonB/TolA_C"/>
</dbReference>
<evidence type="ECO:0000259" key="12">
    <source>
        <dbReference type="PROSITE" id="PS52015"/>
    </source>
</evidence>
<dbReference type="PROSITE" id="PS52015">
    <property type="entry name" value="TONB_CTD"/>
    <property type="match status" value="1"/>
</dbReference>
<dbReference type="PANTHER" id="PTHR33446">
    <property type="entry name" value="PROTEIN TONB-RELATED"/>
    <property type="match status" value="1"/>
</dbReference>
<keyword evidence="4" id="KW-1003">Cell membrane</keyword>
<dbReference type="InterPro" id="IPR051045">
    <property type="entry name" value="TonB-dependent_transducer"/>
</dbReference>
<evidence type="ECO:0000256" key="9">
    <source>
        <dbReference type="ARBA" id="ARBA00023136"/>
    </source>
</evidence>
<reference evidence="13 14" key="1">
    <citation type="submission" date="2018-08" db="EMBL/GenBank/DDBJ databases">
        <title>Genomic Encyclopedia of Type Strains, Phase IV (KMG-IV): sequencing the most valuable type-strain genomes for metagenomic binning, comparative biology and taxonomic classification.</title>
        <authorList>
            <person name="Goeker M."/>
        </authorList>
    </citation>
    <scope>NUCLEOTIDE SEQUENCE [LARGE SCALE GENOMIC DNA]</scope>
    <source>
        <strain evidence="13 14">DSM 26022</strain>
    </source>
</reference>
<dbReference type="RefSeq" id="WP_116208837.1">
    <property type="nucleotide sequence ID" value="NZ_QUNR01000004.1"/>
</dbReference>
<dbReference type="SUPFAM" id="SSF74653">
    <property type="entry name" value="TolA/TonB C-terminal domain"/>
    <property type="match status" value="1"/>
</dbReference>
<dbReference type="GO" id="GO:0015031">
    <property type="term" value="P:protein transport"/>
    <property type="evidence" value="ECO:0007669"/>
    <property type="project" value="UniProtKB-KW"/>
</dbReference>
<dbReference type="GO" id="GO:0098797">
    <property type="term" value="C:plasma membrane protein complex"/>
    <property type="evidence" value="ECO:0007669"/>
    <property type="project" value="TreeGrafter"/>
</dbReference>
<evidence type="ECO:0000256" key="2">
    <source>
        <dbReference type="ARBA" id="ARBA00006555"/>
    </source>
</evidence>
<evidence type="ECO:0000256" key="7">
    <source>
        <dbReference type="ARBA" id="ARBA00022927"/>
    </source>
</evidence>
<keyword evidence="7" id="KW-0653">Protein transport</keyword>
<protein>
    <submittedName>
        <fullName evidence="13">Outer membrane transport energization protein TonB</fullName>
    </submittedName>
</protein>
<dbReference type="Proteomes" id="UP000256774">
    <property type="component" value="Unassembled WGS sequence"/>
</dbReference>
<feature type="compositionally biased region" description="Pro residues" evidence="10">
    <location>
        <begin position="101"/>
        <end position="127"/>
    </location>
</feature>
<gene>
    <name evidence="13" type="ORF">DFR26_2035</name>
</gene>
<comment type="similarity">
    <text evidence="2">Belongs to the TonB family.</text>
</comment>
<evidence type="ECO:0000256" key="8">
    <source>
        <dbReference type="ARBA" id="ARBA00022989"/>
    </source>
</evidence>
<evidence type="ECO:0000256" key="3">
    <source>
        <dbReference type="ARBA" id="ARBA00022448"/>
    </source>
</evidence>
<dbReference type="Pfam" id="PF03544">
    <property type="entry name" value="TonB_C"/>
    <property type="match status" value="1"/>
</dbReference>
<keyword evidence="9 11" id="KW-0472">Membrane</keyword>
<evidence type="ECO:0000313" key="13">
    <source>
        <dbReference type="EMBL" id="REH36895.1"/>
    </source>
</evidence>
<accession>A0A3E0H3P8</accession>
<organism evidence="13 14">
    <name type="scientific">Paraperlucidibaca baekdonensis</name>
    <dbReference type="NCBI Taxonomy" id="748120"/>
    <lineage>
        <taxon>Bacteria</taxon>
        <taxon>Pseudomonadati</taxon>
        <taxon>Pseudomonadota</taxon>
        <taxon>Gammaproteobacteria</taxon>
        <taxon>Moraxellales</taxon>
        <taxon>Moraxellaceae</taxon>
        <taxon>Paraperlucidibaca</taxon>
    </lineage>
</organism>
<evidence type="ECO:0000256" key="5">
    <source>
        <dbReference type="ARBA" id="ARBA00022519"/>
    </source>
</evidence>
<evidence type="ECO:0000256" key="4">
    <source>
        <dbReference type="ARBA" id="ARBA00022475"/>
    </source>
</evidence>
<dbReference type="GO" id="GO:0055085">
    <property type="term" value="P:transmembrane transport"/>
    <property type="evidence" value="ECO:0007669"/>
    <property type="project" value="InterPro"/>
</dbReference>
<dbReference type="InterPro" id="IPR037682">
    <property type="entry name" value="TonB_C"/>
</dbReference>
<dbReference type="EMBL" id="QUNR01000004">
    <property type="protein sequence ID" value="REH36895.1"/>
    <property type="molecule type" value="Genomic_DNA"/>
</dbReference>
<dbReference type="PANTHER" id="PTHR33446:SF2">
    <property type="entry name" value="PROTEIN TONB"/>
    <property type="match status" value="1"/>
</dbReference>
<feature type="region of interest" description="Disordered" evidence="10">
    <location>
        <begin position="100"/>
        <end position="127"/>
    </location>
</feature>